<gene>
    <name evidence="1" type="ORF">SAMN04488506_1951</name>
</gene>
<dbReference type="InterPro" id="IPR011990">
    <property type="entry name" value="TPR-like_helical_dom_sf"/>
</dbReference>
<evidence type="ECO:0000313" key="1">
    <source>
        <dbReference type="EMBL" id="SFQ42898.1"/>
    </source>
</evidence>
<sequence length="320" mass="38157">MGERIDFPKNYELYLRKAVHKFQEGNMVEACTYFEEAYAIKQESSINAMYVSALFQLERYKEAQEIAEDKLELYESDDSLYSLYTTILIKNHSFKEAELIIQRKLSQLNQTANKEVWHTAKYVLEHEQNRHKQNEKKRNQELLKEILAMGDKSFEHQAALIKQMQEMSSEWYTLGARSVLRNPFVNEIVKTTVLEHLVREGVAEEFEIYWFDQRRFVVPADQSSLEENKRFKEVVRLLKEKFEDDNPTMYQALLQEVNLHFLMLYPYIEEVVTDASKWLGTCFNQYDAYFLNLVENDPDNQIMKTWIQRLNEEIAAMMME</sequence>
<reference evidence="1 2" key="1">
    <citation type="submission" date="2016-10" db="EMBL/GenBank/DDBJ databases">
        <authorList>
            <person name="de Groot N.N."/>
        </authorList>
    </citation>
    <scope>NUCLEOTIDE SEQUENCE [LARGE SCALE GENOMIC DNA]</scope>
    <source>
        <strain evidence="1 2">DSM 20581</strain>
    </source>
</reference>
<dbReference type="Proteomes" id="UP000199136">
    <property type="component" value="Unassembled WGS sequence"/>
</dbReference>
<dbReference type="OrthoDB" id="1655898at2"/>
<dbReference type="SUPFAM" id="SSF116965">
    <property type="entry name" value="Hypothetical protein MPN330"/>
    <property type="match status" value="1"/>
</dbReference>
<name>A0A1I5YFC9_9LACT</name>
<organism evidence="1 2">
    <name type="scientific">Desemzia incerta</name>
    <dbReference type="NCBI Taxonomy" id="82801"/>
    <lineage>
        <taxon>Bacteria</taxon>
        <taxon>Bacillati</taxon>
        <taxon>Bacillota</taxon>
        <taxon>Bacilli</taxon>
        <taxon>Lactobacillales</taxon>
        <taxon>Carnobacteriaceae</taxon>
        <taxon>Desemzia</taxon>
    </lineage>
</organism>
<keyword evidence="2" id="KW-1185">Reference proteome</keyword>
<dbReference type="EMBL" id="FOXW01000008">
    <property type="protein sequence ID" value="SFQ42898.1"/>
    <property type="molecule type" value="Genomic_DNA"/>
</dbReference>
<dbReference type="SUPFAM" id="SSF48452">
    <property type="entry name" value="TPR-like"/>
    <property type="match status" value="1"/>
</dbReference>
<protein>
    <recommendedName>
        <fullName evidence="3">Tetratricopeptide repeat-containing protein</fullName>
    </recommendedName>
</protein>
<proteinExistence type="predicted"/>
<evidence type="ECO:0008006" key="3">
    <source>
        <dbReference type="Google" id="ProtNLM"/>
    </source>
</evidence>
<evidence type="ECO:0000313" key="2">
    <source>
        <dbReference type="Proteomes" id="UP000199136"/>
    </source>
</evidence>
<dbReference type="AlphaFoldDB" id="A0A1I5YFC9"/>
<dbReference type="STRING" id="82801.SAMN04488506_1951"/>
<dbReference type="RefSeq" id="WP_092480978.1">
    <property type="nucleotide sequence ID" value="NZ_CP126128.1"/>
</dbReference>
<dbReference type="Gene3D" id="1.25.40.10">
    <property type="entry name" value="Tetratricopeptide repeat domain"/>
    <property type="match status" value="1"/>
</dbReference>
<accession>A0A1I5YFC9</accession>